<name>A0A9P0CP50_9CUCU</name>
<dbReference type="PRINTS" id="PR00463">
    <property type="entry name" value="EP450I"/>
</dbReference>
<evidence type="ECO:0000256" key="6">
    <source>
        <dbReference type="ARBA" id="ARBA00022723"/>
    </source>
</evidence>
<evidence type="ECO:0000256" key="12">
    <source>
        <dbReference type="ARBA" id="ARBA00023136"/>
    </source>
</evidence>
<evidence type="ECO:0000256" key="14">
    <source>
        <dbReference type="RuleBase" id="RU000461"/>
    </source>
</evidence>
<reference evidence="15" key="1">
    <citation type="submission" date="2022-01" db="EMBL/GenBank/DDBJ databases">
        <authorList>
            <person name="King R."/>
        </authorList>
    </citation>
    <scope>NUCLEOTIDE SEQUENCE</scope>
</reference>
<dbReference type="GO" id="GO:0020037">
    <property type="term" value="F:heme binding"/>
    <property type="evidence" value="ECO:0007669"/>
    <property type="project" value="InterPro"/>
</dbReference>
<dbReference type="PRINTS" id="PR00385">
    <property type="entry name" value="P450"/>
</dbReference>
<proteinExistence type="inferred from homology"/>
<evidence type="ECO:0000256" key="13">
    <source>
        <dbReference type="PIRSR" id="PIRSR602401-1"/>
    </source>
</evidence>
<evidence type="ECO:0000256" key="3">
    <source>
        <dbReference type="ARBA" id="ARBA00004406"/>
    </source>
</evidence>
<evidence type="ECO:0000256" key="8">
    <source>
        <dbReference type="ARBA" id="ARBA00022848"/>
    </source>
</evidence>
<comment type="cofactor">
    <cofactor evidence="1 13">
        <name>heme</name>
        <dbReference type="ChEBI" id="CHEBI:30413"/>
    </cofactor>
</comment>
<dbReference type="FunFam" id="1.10.630.10:FF:000042">
    <property type="entry name" value="Cytochrome P450"/>
    <property type="match status" value="1"/>
</dbReference>
<keyword evidence="9 14" id="KW-0560">Oxidoreductase</keyword>
<keyword evidence="16" id="KW-1185">Reference proteome</keyword>
<dbReference type="PANTHER" id="PTHR24292">
    <property type="entry name" value="CYTOCHROME P450"/>
    <property type="match status" value="1"/>
</dbReference>
<gene>
    <name evidence="15" type="ORF">PSYICH_LOCUS5224</name>
</gene>
<evidence type="ECO:0000256" key="1">
    <source>
        <dbReference type="ARBA" id="ARBA00001971"/>
    </source>
</evidence>
<protein>
    <recommendedName>
        <fullName evidence="17">Cytochrome P450</fullName>
    </recommendedName>
</protein>
<dbReference type="InterPro" id="IPR001128">
    <property type="entry name" value="Cyt_P450"/>
</dbReference>
<keyword evidence="10 13" id="KW-0408">Iron</keyword>
<sequence>MELSTVTYYLIISVTLIYFFSKYKFSYWSKKKVLYPEPTFPYGNLKQTLKENVPFSSIISQSYDKAKSKGHKFFGVYKFWIPSFVPVDLDLIKLILHKDFTYFTDRGVFVDEENDPLTGNLFNLQEHKWRNMRQKLTPTFTSGKMKMMFQTMVVCTKHLDEILKEYASINEPVEFKDLLARFTTDIIGNVGFGIEINSMKDPDSEFRKEGIKAFEFSISAKIKLFLIMVLPPWLLKKFNISFHSAKSINFFINLVEKTVAYREKNNVFRKDFIHLMIQLKNFGRVTDLDESTLMNKEKPSVEGITINEMAAQAFVFFLAGFETSATTMTFALIELGQNMDIQEKVREEIKRIIEKYNNEITYDGIMEMEYLEKVVSETLRKHPPLPLIPRTCTKDYNIPGTDVVIESGTTVEIPTLSIQRDPEYYPDPDKFDPERFNAENKANRHPYAYIPFGEGPRICIGVRLGKLQVKVGLCSILSKYRITINKKTALPIKYNPGLISTVKGGVYLNLESV</sequence>
<evidence type="ECO:0000256" key="10">
    <source>
        <dbReference type="ARBA" id="ARBA00023004"/>
    </source>
</evidence>
<evidence type="ECO:0000256" key="2">
    <source>
        <dbReference type="ARBA" id="ARBA00004174"/>
    </source>
</evidence>
<dbReference type="InterPro" id="IPR017972">
    <property type="entry name" value="Cyt_P450_CS"/>
</dbReference>
<feature type="binding site" description="axial binding residue" evidence="13">
    <location>
        <position position="459"/>
    </location>
    <ligand>
        <name>heme</name>
        <dbReference type="ChEBI" id="CHEBI:30413"/>
    </ligand>
    <ligandPart>
        <name>Fe</name>
        <dbReference type="ChEBI" id="CHEBI:18248"/>
    </ligandPart>
</feature>
<dbReference type="OrthoDB" id="2789670at2759"/>
<dbReference type="SUPFAM" id="SSF48264">
    <property type="entry name" value="Cytochrome P450"/>
    <property type="match status" value="1"/>
</dbReference>
<keyword evidence="6 13" id="KW-0479">Metal-binding</keyword>
<keyword evidence="5 13" id="KW-0349">Heme</keyword>
<evidence type="ECO:0000256" key="9">
    <source>
        <dbReference type="ARBA" id="ARBA00023002"/>
    </source>
</evidence>
<dbReference type="GO" id="GO:0005506">
    <property type="term" value="F:iron ion binding"/>
    <property type="evidence" value="ECO:0007669"/>
    <property type="project" value="InterPro"/>
</dbReference>
<dbReference type="PROSITE" id="PS00086">
    <property type="entry name" value="CYTOCHROME_P450"/>
    <property type="match status" value="1"/>
</dbReference>
<dbReference type="Gene3D" id="1.10.630.10">
    <property type="entry name" value="Cytochrome P450"/>
    <property type="match status" value="1"/>
</dbReference>
<evidence type="ECO:0000256" key="4">
    <source>
        <dbReference type="ARBA" id="ARBA00010617"/>
    </source>
</evidence>
<comment type="similarity">
    <text evidence="4 14">Belongs to the cytochrome P450 family.</text>
</comment>
<dbReference type="InterPro" id="IPR002401">
    <property type="entry name" value="Cyt_P450_E_grp-I"/>
</dbReference>
<dbReference type="EMBL" id="OV651828">
    <property type="protein sequence ID" value="CAH1104078.1"/>
    <property type="molecule type" value="Genomic_DNA"/>
</dbReference>
<organism evidence="15 16">
    <name type="scientific">Psylliodes chrysocephalus</name>
    <dbReference type="NCBI Taxonomy" id="3402493"/>
    <lineage>
        <taxon>Eukaryota</taxon>
        <taxon>Metazoa</taxon>
        <taxon>Ecdysozoa</taxon>
        <taxon>Arthropoda</taxon>
        <taxon>Hexapoda</taxon>
        <taxon>Insecta</taxon>
        <taxon>Pterygota</taxon>
        <taxon>Neoptera</taxon>
        <taxon>Endopterygota</taxon>
        <taxon>Coleoptera</taxon>
        <taxon>Polyphaga</taxon>
        <taxon>Cucujiformia</taxon>
        <taxon>Chrysomeloidea</taxon>
        <taxon>Chrysomelidae</taxon>
        <taxon>Galerucinae</taxon>
        <taxon>Alticini</taxon>
        <taxon>Psylliodes</taxon>
    </lineage>
</organism>
<keyword evidence="11 14" id="KW-0503">Monooxygenase</keyword>
<dbReference type="PANTHER" id="PTHR24292:SF100">
    <property type="entry name" value="CYTOCHROME P450 6A16, ISOFORM B-RELATED"/>
    <property type="match status" value="1"/>
</dbReference>
<dbReference type="CDD" id="cd11056">
    <property type="entry name" value="CYP6-like"/>
    <property type="match status" value="1"/>
</dbReference>
<accession>A0A9P0CP50</accession>
<evidence type="ECO:0000256" key="5">
    <source>
        <dbReference type="ARBA" id="ARBA00022617"/>
    </source>
</evidence>
<evidence type="ECO:0000313" key="15">
    <source>
        <dbReference type="EMBL" id="CAH1104078.1"/>
    </source>
</evidence>
<dbReference type="InterPro" id="IPR050476">
    <property type="entry name" value="Insect_CytP450_Detox"/>
</dbReference>
<evidence type="ECO:0000256" key="7">
    <source>
        <dbReference type="ARBA" id="ARBA00022824"/>
    </source>
</evidence>
<dbReference type="InterPro" id="IPR036396">
    <property type="entry name" value="Cyt_P450_sf"/>
</dbReference>
<dbReference type="Pfam" id="PF00067">
    <property type="entry name" value="p450"/>
    <property type="match status" value="1"/>
</dbReference>
<keyword evidence="7" id="KW-0256">Endoplasmic reticulum</keyword>
<dbReference type="Proteomes" id="UP001153636">
    <property type="component" value="Chromosome 16"/>
</dbReference>
<dbReference type="GO" id="GO:0004497">
    <property type="term" value="F:monooxygenase activity"/>
    <property type="evidence" value="ECO:0007669"/>
    <property type="project" value="UniProtKB-KW"/>
</dbReference>
<evidence type="ECO:0008006" key="17">
    <source>
        <dbReference type="Google" id="ProtNLM"/>
    </source>
</evidence>
<dbReference type="GO" id="GO:0016705">
    <property type="term" value="F:oxidoreductase activity, acting on paired donors, with incorporation or reduction of molecular oxygen"/>
    <property type="evidence" value="ECO:0007669"/>
    <property type="project" value="InterPro"/>
</dbReference>
<evidence type="ECO:0000256" key="11">
    <source>
        <dbReference type="ARBA" id="ARBA00023033"/>
    </source>
</evidence>
<evidence type="ECO:0000313" key="16">
    <source>
        <dbReference type="Proteomes" id="UP001153636"/>
    </source>
</evidence>
<dbReference type="AlphaFoldDB" id="A0A9P0CP50"/>
<keyword evidence="8" id="KW-0492">Microsome</keyword>
<keyword evidence="12" id="KW-0472">Membrane</keyword>
<dbReference type="GO" id="GO:0005789">
    <property type="term" value="C:endoplasmic reticulum membrane"/>
    <property type="evidence" value="ECO:0007669"/>
    <property type="project" value="UniProtKB-SubCell"/>
</dbReference>
<comment type="subcellular location">
    <subcellularLocation>
        <location evidence="3">Endoplasmic reticulum membrane</location>
        <topology evidence="3">Peripheral membrane protein</topology>
    </subcellularLocation>
    <subcellularLocation>
        <location evidence="2">Microsome membrane</location>
        <topology evidence="2">Peripheral membrane protein</topology>
    </subcellularLocation>
</comment>